<dbReference type="GO" id="GO:0006637">
    <property type="term" value="P:acyl-CoA metabolic process"/>
    <property type="evidence" value="ECO:0007669"/>
    <property type="project" value="TreeGrafter"/>
</dbReference>
<evidence type="ECO:0000259" key="1">
    <source>
        <dbReference type="Pfam" id="PF08840"/>
    </source>
</evidence>
<evidence type="ECO:0000313" key="3">
    <source>
        <dbReference type="Proteomes" id="UP000326759"/>
    </source>
</evidence>
<dbReference type="OrthoDB" id="6347013at2759"/>
<dbReference type="GO" id="GO:0047617">
    <property type="term" value="F:fatty acyl-CoA hydrolase activity"/>
    <property type="evidence" value="ECO:0007669"/>
    <property type="project" value="TreeGrafter"/>
</dbReference>
<reference evidence="2 3" key="1">
    <citation type="journal article" date="2019" name="PLoS Biol.">
        <title>Sex chromosomes control vertical transmission of feminizing Wolbachia symbionts in an isopod.</title>
        <authorList>
            <person name="Becking T."/>
            <person name="Chebbi M.A."/>
            <person name="Giraud I."/>
            <person name="Moumen B."/>
            <person name="Laverre T."/>
            <person name="Caubet Y."/>
            <person name="Peccoud J."/>
            <person name="Gilbert C."/>
            <person name="Cordaux R."/>
        </authorList>
    </citation>
    <scope>NUCLEOTIDE SEQUENCE [LARGE SCALE GENOMIC DNA]</scope>
    <source>
        <strain evidence="2">ANa2</strain>
        <tissue evidence="2">Whole body excluding digestive tract and cuticle</tissue>
    </source>
</reference>
<dbReference type="InterPro" id="IPR014940">
    <property type="entry name" value="BAAT_C"/>
</dbReference>
<dbReference type="EMBL" id="SEYY01023702">
    <property type="protein sequence ID" value="KAB7494655.1"/>
    <property type="molecule type" value="Genomic_DNA"/>
</dbReference>
<name>A0A5N5SKP7_9CRUS</name>
<gene>
    <name evidence="2" type="ORF">Anas_04981</name>
</gene>
<protein>
    <recommendedName>
        <fullName evidence="1">BAAT/Acyl-CoA thioester hydrolase C-terminal domain-containing protein</fullName>
    </recommendedName>
</protein>
<dbReference type="Proteomes" id="UP000326759">
    <property type="component" value="Unassembled WGS sequence"/>
</dbReference>
<keyword evidence="3" id="KW-1185">Reference proteome</keyword>
<dbReference type="GO" id="GO:0006631">
    <property type="term" value="P:fatty acid metabolic process"/>
    <property type="evidence" value="ECO:0007669"/>
    <property type="project" value="TreeGrafter"/>
</dbReference>
<dbReference type="Pfam" id="PF08840">
    <property type="entry name" value="BAAT_C"/>
    <property type="match status" value="1"/>
</dbReference>
<dbReference type="InterPro" id="IPR029058">
    <property type="entry name" value="AB_hydrolase_fold"/>
</dbReference>
<evidence type="ECO:0000313" key="2">
    <source>
        <dbReference type="EMBL" id="KAB7494655.1"/>
    </source>
</evidence>
<proteinExistence type="predicted"/>
<accession>A0A5N5SKP7</accession>
<dbReference type="PANTHER" id="PTHR10824">
    <property type="entry name" value="ACYL-COENZYME A THIOESTERASE-RELATED"/>
    <property type="match status" value="1"/>
</dbReference>
<comment type="caution">
    <text evidence="2">The sequence shown here is derived from an EMBL/GenBank/DDBJ whole genome shotgun (WGS) entry which is preliminary data.</text>
</comment>
<feature type="domain" description="BAAT/Acyl-CoA thioester hydrolase C-terminal" evidence="1">
    <location>
        <begin position="2"/>
        <end position="86"/>
    </location>
</feature>
<dbReference type="PANTHER" id="PTHR10824:SF4">
    <property type="entry name" value="ACYL-COENZYME A THIOESTERASE 1-LIKE"/>
    <property type="match status" value="1"/>
</dbReference>
<sequence>MHKSDAEFLFICAKEDGNWKTVLETERAVARMKANGKTDYEVINYEGAGHLMEPAYAPFSVATFHRIASIALFWGGNAKDHSDAQTCDFVLNL</sequence>
<dbReference type="AlphaFoldDB" id="A0A5N5SKP7"/>
<organism evidence="2 3">
    <name type="scientific">Armadillidium nasatum</name>
    <dbReference type="NCBI Taxonomy" id="96803"/>
    <lineage>
        <taxon>Eukaryota</taxon>
        <taxon>Metazoa</taxon>
        <taxon>Ecdysozoa</taxon>
        <taxon>Arthropoda</taxon>
        <taxon>Crustacea</taxon>
        <taxon>Multicrustacea</taxon>
        <taxon>Malacostraca</taxon>
        <taxon>Eumalacostraca</taxon>
        <taxon>Peracarida</taxon>
        <taxon>Isopoda</taxon>
        <taxon>Oniscidea</taxon>
        <taxon>Crinocheta</taxon>
        <taxon>Armadillidiidae</taxon>
        <taxon>Armadillidium</taxon>
    </lineage>
</organism>
<dbReference type="Gene3D" id="3.40.50.1820">
    <property type="entry name" value="alpha/beta hydrolase"/>
    <property type="match status" value="1"/>
</dbReference>